<accession>A0A7R6PGE7</accession>
<name>A0A7R6PGE7_9BACT</name>
<sequence>MKIQVDPEIKNQHSSLYSLLNYFVEREKGKYLVEKVRLDSWILTHFDEEKLKEIKPSRYFEIVIYLEEVEVFKKKTKKLFLESVDEIEGLLTPAATAFKLYDLTRANILLESILEGVNSILAYIDTINHPEKKQVLENALSVFDRMVFCQEKERYEEIGDILKIEIRRLLELCKSLI</sequence>
<evidence type="ECO:0000313" key="1">
    <source>
        <dbReference type="EMBL" id="BBB33259.1"/>
    </source>
</evidence>
<reference evidence="1 2" key="1">
    <citation type="journal article" date="2012" name="Extremophiles">
        <title>Thermotomaculum hydrothermale gen. nov., sp. nov., a novel heterotrophic thermophile within the phylum Acidobacteria from a deep-sea hydrothermal vent chimney in the Southern Okinawa Trough.</title>
        <authorList>
            <person name="Izumi H."/>
            <person name="Nunoura T."/>
            <person name="Miyazaki M."/>
            <person name="Mino S."/>
            <person name="Toki T."/>
            <person name="Takai K."/>
            <person name="Sako Y."/>
            <person name="Sawabe T."/>
            <person name="Nakagawa S."/>
        </authorList>
    </citation>
    <scope>NUCLEOTIDE SEQUENCE [LARGE SCALE GENOMIC DNA]</scope>
    <source>
        <strain evidence="1 2">AC55</strain>
    </source>
</reference>
<dbReference type="EMBL" id="AP017470">
    <property type="protein sequence ID" value="BBB33259.1"/>
    <property type="molecule type" value="Genomic_DNA"/>
</dbReference>
<gene>
    <name evidence="1" type="ORF">TTHT_1797</name>
</gene>
<organism evidence="1 2">
    <name type="scientific">Thermotomaculum hydrothermale</name>
    <dbReference type="NCBI Taxonomy" id="981385"/>
    <lineage>
        <taxon>Bacteria</taxon>
        <taxon>Pseudomonadati</taxon>
        <taxon>Acidobacteriota</taxon>
        <taxon>Holophagae</taxon>
        <taxon>Thermotomaculales</taxon>
        <taxon>Thermotomaculaceae</taxon>
        <taxon>Thermotomaculum</taxon>
    </lineage>
</organism>
<keyword evidence="2" id="KW-1185">Reference proteome</keyword>
<dbReference type="Proteomes" id="UP000595564">
    <property type="component" value="Chromosome"/>
</dbReference>
<dbReference type="RefSeq" id="WP_201327566.1">
    <property type="nucleotide sequence ID" value="NZ_AP017470.1"/>
</dbReference>
<protein>
    <submittedName>
        <fullName evidence="1">Uncharacterized protein</fullName>
    </submittedName>
</protein>
<evidence type="ECO:0000313" key="2">
    <source>
        <dbReference type="Proteomes" id="UP000595564"/>
    </source>
</evidence>
<dbReference type="AlphaFoldDB" id="A0A7R6PGE7"/>
<dbReference type="KEGG" id="thyd:TTHT_1797"/>
<proteinExistence type="predicted"/>